<evidence type="ECO:0000313" key="4">
    <source>
        <dbReference type="Proteomes" id="UP000317550"/>
    </source>
</evidence>
<comment type="function">
    <text evidence="1">Together with LptE, is involved in the assembly of lipopolysaccharide (LPS) at the surface of the outer membrane.</text>
</comment>
<evidence type="ECO:0000256" key="1">
    <source>
        <dbReference type="HAMAP-Rule" id="MF_01411"/>
    </source>
</evidence>
<dbReference type="OrthoDB" id="9760225at2"/>
<protein>
    <recommendedName>
        <fullName evidence="1">LPS-assembly protein LptD</fullName>
    </recommendedName>
</protein>
<dbReference type="KEGG" id="cari:FNU76_12325"/>
<dbReference type="InterPro" id="IPR007543">
    <property type="entry name" value="LptD_C"/>
</dbReference>
<comment type="caution">
    <text evidence="1">Lacks conserved residue(s) required for the propagation of feature annotation.</text>
</comment>
<dbReference type="AlphaFoldDB" id="A0A516SFZ6"/>
<dbReference type="HAMAP" id="MF_01411">
    <property type="entry name" value="LPS_assembly_LptD"/>
    <property type="match status" value="1"/>
</dbReference>
<organism evidence="3 4">
    <name type="scientific">Chitinimonas arctica</name>
    <dbReference type="NCBI Taxonomy" id="2594795"/>
    <lineage>
        <taxon>Bacteria</taxon>
        <taxon>Pseudomonadati</taxon>
        <taxon>Pseudomonadota</taxon>
        <taxon>Betaproteobacteria</taxon>
        <taxon>Neisseriales</taxon>
        <taxon>Chitinibacteraceae</taxon>
        <taxon>Chitinimonas</taxon>
    </lineage>
</organism>
<dbReference type="PANTHER" id="PTHR30189">
    <property type="entry name" value="LPS-ASSEMBLY PROTEIN"/>
    <property type="match status" value="1"/>
</dbReference>
<reference evidence="4" key="1">
    <citation type="submission" date="2019-07" db="EMBL/GenBank/DDBJ databases">
        <title>Chitinimonas sp. nov., isolated from Ny-Alesund, arctica soil.</title>
        <authorList>
            <person name="Xu Q."/>
            <person name="Peng F."/>
        </authorList>
    </citation>
    <scope>NUCLEOTIDE SEQUENCE [LARGE SCALE GENOMIC DNA]</scope>
    <source>
        <strain evidence="4">R3-44</strain>
    </source>
</reference>
<dbReference type="InterPro" id="IPR020889">
    <property type="entry name" value="LipoPS_assembly_LptD"/>
</dbReference>
<dbReference type="RefSeq" id="WP_144278477.1">
    <property type="nucleotide sequence ID" value="NZ_CP041730.1"/>
</dbReference>
<keyword evidence="4" id="KW-1185">Reference proteome</keyword>
<name>A0A516SFZ6_9NEIS</name>
<dbReference type="GO" id="GO:1990351">
    <property type="term" value="C:transporter complex"/>
    <property type="evidence" value="ECO:0007669"/>
    <property type="project" value="TreeGrafter"/>
</dbReference>
<dbReference type="GO" id="GO:0043165">
    <property type="term" value="P:Gram-negative-bacterium-type cell outer membrane assembly"/>
    <property type="evidence" value="ECO:0007669"/>
    <property type="project" value="UniProtKB-UniRule"/>
</dbReference>
<dbReference type="Pfam" id="PF04453">
    <property type="entry name" value="LptD"/>
    <property type="match status" value="1"/>
</dbReference>
<evidence type="ECO:0000313" key="3">
    <source>
        <dbReference type="EMBL" id="QDQ27084.1"/>
    </source>
</evidence>
<dbReference type="GO" id="GO:0009279">
    <property type="term" value="C:cell outer membrane"/>
    <property type="evidence" value="ECO:0007669"/>
    <property type="project" value="UniProtKB-SubCell"/>
</dbReference>
<evidence type="ECO:0000259" key="2">
    <source>
        <dbReference type="Pfam" id="PF04453"/>
    </source>
</evidence>
<feature type="chain" id="PRO_5028547663" description="LPS-assembly protein LptD" evidence="1">
    <location>
        <begin position="20"/>
        <end position="708"/>
    </location>
</feature>
<dbReference type="PANTHER" id="PTHR30189:SF1">
    <property type="entry name" value="LPS-ASSEMBLY PROTEIN LPTD"/>
    <property type="match status" value="1"/>
</dbReference>
<proteinExistence type="inferred from homology"/>
<keyword evidence="1" id="KW-0472">Membrane</keyword>
<dbReference type="Proteomes" id="UP000317550">
    <property type="component" value="Chromosome"/>
</dbReference>
<accession>A0A516SFZ6</accession>
<dbReference type="EMBL" id="CP041730">
    <property type="protein sequence ID" value="QDQ27084.1"/>
    <property type="molecule type" value="Genomic_DNA"/>
</dbReference>
<feature type="signal peptide" evidence="1">
    <location>
        <begin position="1"/>
        <end position="19"/>
    </location>
</feature>
<comment type="subunit">
    <text evidence="1">Component of the lipopolysaccharide transport and assembly complex. Interacts with LptE and LptA.</text>
</comment>
<gene>
    <name evidence="1" type="primary">lptD</name>
    <name evidence="3" type="ORF">FNU76_12325</name>
</gene>
<dbReference type="InterPro" id="IPR050218">
    <property type="entry name" value="LptD"/>
</dbReference>
<keyword evidence="1" id="KW-0732">Signal</keyword>
<keyword evidence="1" id="KW-0998">Cell outer membrane</keyword>
<feature type="domain" description="LptD C-terminal" evidence="2">
    <location>
        <begin position="264"/>
        <end position="628"/>
    </location>
</feature>
<sequence precursor="true">MPRLTLLSFLLSCAFAANADDLAGPTVLHADRVEGLGQAETTARGNVLVEQDGRRIEAEWMKLFSASNEIRAGDHTRLTQRQDVLEGGQLYLKDDTRTGELANPTFRMGQRNGRGDAVKLLFEGPEKYRLDTARFTTCQPGRDDWFIRARDLELDYSRNLGVARHGSIEFLGVPLLYSPYLDFTLDGSRKSGLLSPSIGSGTGGLEVTVPFYWNIAPNADATLSPRIIAKRGVLLSNEVRYLGPNYDGQLSVETILKDRMYGQRRSAVNYQHRHAFSPAWHGALNLQKTTDDRYFADFGDRIAVASQTFLPREGILSYQQDSLGAFVRVQRYQTLQDPTNQVDEPYARLPQVVMNYNRSLPNGLRLDVSTDATRFARAWSRDKLPRPEGSRYFAYPSISLPLEHAAGFITPKLGFHSTTYKLQNGTRFSRDLPIFSLDTGLFFDRESRLLGRDMVQSLEPRAYYVRIPYRDQRAFPNFDSGLADFNFAQMFSENQYTGSDRINDANQLTLAVTSRLFEADNGVERARVAIGQRFYFDDQRVTLTETARRQDVTASDLIATVGGQPLDNWWVDAAVQTDSNAHRTRKASLNLRYQPQPGKLLNLRYRMDKLTDIKQIDLSAQWPIGRNWHVVARQNWSIKDRRSLERLAGLEYNGGCWVFRMVTQRFVTSGNQTSSPFFLQLELNDLGRLGSNPLQTLKESIPGYTKLN</sequence>
<dbReference type="GO" id="GO:0015920">
    <property type="term" value="P:lipopolysaccharide transport"/>
    <property type="evidence" value="ECO:0007669"/>
    <property type="project" value="InterPro"/>
</dbReference>
<comment type="subcellular location">
    <subcellularLocation>
        <location evidence="1">Cell outer membrane</location>
    </subcellularLocation>
</comment>
<comment type="similarity">
    <text evidence="1">Belongs to the LptD family.</text>
</comment>